<keyword evidence="2" id="KW-0472">Membrane</keyword>
<proteinExistence type="predicted"/>
<keyword evidence="2" id="KW-1133">Transmembrane helix</keyword>
<accession>A0ABY5KZB3</accession>
<evidence type="ECO:0000256" key="2">
    <source>
        <dbReference type="SAM" id="Phobius"/>
    </source>
</evidence>
<keyword evidence="4" id="KW-1185">Reference proteome</keyword>
<name>A0ABY5KZB3_9CELL</name>
<reference evidence="3 4" key="1">
    <citation type="submission" date="2022-07" db="EMBL/GenBank/DDBJ databases">
        <title>Novel species in genus cellulomonas.</title>
        <authorList>
            <person name="Ye L."/>
        </authorList>
    </citation>
    <scope>NUCLEOTIDE SEQUENCE [LARGE SCALE GENOMIC DNA]</scope>
    <source>
        <strain evidence="4">zg-Y338</strain>
    </source>
</reference>
<dbReference type="EMBL" id="CP101988">
    <property type="protein sequence ID" value="UUI75003.1"/>
    <property type="molecule type" value="Genomic_DNA"/>
</dbReference>
<dbReference type="RefSeq" id="WP_227570114.1">
    <property type="nucleotide sequence ID" value="NZ_CP101988.1"/>
</dbReference>
<sequence>MTHIPHDSDPAPHAGASPDLRPRRRLSEDWIATALGLALLALVLAGVLTDGLVP</sequence>
<dbReference type="Proteomes" id="UP001316189">
    <property type="component" value="Chromosome"/>
</dbReference>
<organism evidence="3 4">
    <name type="scientific">Cellulomonas chengniuliangii</name>
    <dbReference type="NCBI Taxonomy" id="2968084"/>
    <lineage>
        <taxon>Bacteria</taxon>
        <taxon>Bacillati</taxon>
        <taxon>Actinomycetota</taxon>
        <taxon>Actinomycetes</taxon>
        <taxon>Micrococcales</taxon>
        <taxon>Cellulomonadaceae</taxon>
        <taxon>Cellulomonas</taxon>
    </lineage>
</organism>
<protein>
    <submittedName>
        <fullName evidence="3">Uncharacterized protein</fullName>
    </submittedName>
</protein>
<evidence type="ECO:0000256" key="1">
    <source>
        <dbReference type="SAM" id="MobiDB-lite"/>
    </source>
</evidence>
<feature type="transmembrane region" description="Helical" evidence="2">
    <location>
        <begin position="30"/>
        <end position="48"/>
    </location>
</feature>
<gene>
    <name evidence="3" type="ORF">NP064_14655</name>
</gene>
<feature type="region of interest" description="Disordered" evidence="1">
    <location>
        <begin position="1"/>
        <end position="22"/>
    </location>
</feature>
<evidence type="ECO:0000313" key="4">
    <source>
        <dbReference type="Proteomes" id="UP001316189"/>
    </source>
</evidence>
<feature type="compositionally biased region" description="Basic and acidic residues" evidence="1">
    <location>
        <begin position="1"/>
        <end position="10"/>
    </location>
</feature>
<keyword evidence="2" id="KW-0812">Transmembrane</keyword>
<evidence type="ECO:0000313" key="3">
    <source>
        <dbReference type="EMBL" id="UUI75003.1"/>
    </source>
</evidence>